<name>A0A2T0GZF0_ACTMO</name>
<protein>
    <submittedName>
        <fullName evidence="3">Uncharacterized protein</fullName>
    </submittedName>
</protein>
<keyword evidence="2" id="KW-0812">Transmembrane</keyword>
<dbReference type="AlphaFoldDB" id="A0A2T0GZF0"/>
<evidence type="ECO:0000256" key="1">
    <source>
        <dbReference type="SAM" id="MobiDB-lite"/>
    </source>
</evidence>
<evidence type="ECO:0000256" key="2">
    <source>
        <dbReference type="SAM" id="Phobius"/>
    </source>
</evidence>
<organism evidence="3 4">
    <name type="scientific">Actinopolyspora mortivallis</name>
    <dbReference type="NCBI Taxonomy" id="33906"/>
    <lineage>
        <taxon>Bacteria</taxon>
        <taxon>Bacillati</taxon>
        <taxon>Actinomycetota</taxon>
        <taxon>Actinomycetes</taxon>
        <taxon>Actinopolysporales</taxon>
        <taxon>Actinopolysporaceae</taxon>
        <taxon>Actinopolyspora</taxon>
    </lineage>
</organism>
<dbReference type="Proteomes" id="UP000239352">
    <property type="component" value="Unassembled WGS sequence"/>
</dbReference>
<gene>
    <name evidence="3" type="ORF">CEP50_05940</name>
</gene>
<evidence type="ECO:0000313" key="4">
    <source>
        <dbReference type="Proteomes" id="UP000239352"/>
    </source>
</evidence>
<dbReference type="RefSeq" id="WP_106112934.1">
    <property type="nucleotide sequence ID" value="NZ_PVSR01000004.1"/>
</dbReference>
<dbReference type="InParanoid" id="A0A2T0GZF0"/>
<keyword evidence="2" id="KW-1133">Transmembrane helix</keyword>
<accession>A0A2T0GZF0</accession>
<comment type="caution">
    <text evidence="3">The sequence shown here is derived from an EMBL/GenBank/DDBJ whole genome shotgun (WGS) entry which is preliminary data.</text>
</comment>
<feature type="region of interest" description="Disordered" evidence="1">
    <location>
        <begin position="34"/>
        <end position="54"/>
    </location>
</feature>
<proteinExistence type="predicted"/>
<feature type="non-terminal residue" evidence="3">
    <location>
        <position position="1"/>
    </location>
</feature>
<keyword evidence="2" id="KW-0472">Membrane</keyword>
<dbReference type="STRING" id="1050202.GCA_000384035_02220"/>
<reference evidence="3 4" key="1">
    <citation type="submission" date="2018-03" db="EMBL/GenBank/DDBJ databases">
        <title>Actinopolyspora mortivallis from Sahara, screening for active biomolecules.</title>
        <authorList>
            <person name="Selama O."/>
            <person name="Wellington E.M.H."/>
            <person name="Hacene H."/>
        </authorList>
    </citation>
    <scope>NUCLEOTIDE SEQUENCE [LARGE SCALE GENOMIC DNA]</scope>
    <source>
        <strain evidence="3 4">M5A</strain>
    </source>
</reference>
<keyword evidence="4" id="KW-1185">Reference proteome</keyword>
<feature type="transmembrane region" description="Helical" evidence="2">
    <location>
        <begin position="12"/>
        <end position="32"/>
    </location>
</feature>
<sequence>PGPGGVGPTGWLLRALVLCAVSVVSGLLWLAVKPSPPSPSSPTAESSGAEEPDTEYEFERYMLDEPSSCAKHSTMKVAEFFVSNPCSHVTRALYTTRLPNGERVLTSVVTVLMPDESSATELEDLVTRDNTGNIQDLVSAGHEVPEDYPDLTHDYGYASEQRDRLVVIGESSYFHRSDRDDGRLKHVTTEALLLGPDQDRNPG</sequence>
<dbReference type="EMBL" id="PVSR01000004">
    <property type="protein sequence ID" value="PRW64489.1"/>
    <property type="molecule type" value="Genomic_DNA"/>
</dbReference>
<evidence type="ECO:0000313" key="3">
    <source>
        <dbReference type="EMBL" id="PRW64489.1"/>
    </source>
</evidence>